<evidence type="ECO:0000313" key="2">
    <source>
        <dbReference type="Proteomes" id="UP000789525"/>
    </source>
</evidence>
<dbReference type="EMBL" id="CAJVPT010010440">
    <property type="protein sequence ID" value="CAG8570403.1"/>
    <property type="molecule type" value="Genomic_DNA"/>
</dbReference>
<accession>A0ACA9M920</accession>
<reference evidence="1" key="1">
    <citation type="submission" date="2021-06" db="EMBL/GenBank/DDBJ databases">
        <authorList>
            <person name="Kallberg Y."/>
            <person name="Tangrot J."/>
            <person name="Rosling A."/>
        </authorList>
    </citation>
    <scope>NUCLEOTIDE SEQUENCE</scope>
    <source>
        <strain evidence="1">CL356</strain>
    </source>
</reference>
<proteinExistence type="predicted"/>
<organism evidence="1 2">
    <name type="scientific">Acaulospora colombiana</name>
    <dbReference type="NCBI Taxonomy" id="27376"/>
    <lineage>
        <taxon>Eukaryota</taxon>
        <taxon>Fungi</taxon>
        <taxon>Fungi incertae sedis</taxon>
        <taxon>Mucoromycota</taxon>
        <taxon>Glomeromycotina</taxon>
        <taxon>Glomeromycetes</taxon>
        <taxon>Diversisporales</taxon>
        <taxon>Acaulosporaceae</taxon>
        <taxon>Acaulospora</taxon>
    </lineage>
</organism>
<feature type="non-terminal residue" evidence="1">
    <location>
        <position position="55"/>
    </location>
</feature>
<dbReference type="Proteomes" id="UP000789525">
    <property type="component" value="Unassembled WGS sequence"/>
</dbReference>
<sequence>MHNAESKNSFILLLESELRKCVGVVHVEKYIEGKNRNCEEGKDEKMMVNFLVKEE</sequence>
<protein>
    <submittedName>
        <fullName evidence="1">2062_t:CDS:1</fullName>
    </submittedName>
</protein>
<name>A0ACA9M920_9GLOM</name>
<gene>
    <name evidence="1" type="ORF">ACOLOM_LOCUS5582</name>
</gene>
<keyword evidence="2" id="KW-1185">Reference proteome</keyword>
<comment type="caution">
    <text evidence="1">The sequence shown here is derived from an EMBL/GenBank/DDBJ whole genome shotgun (WGS) entry which is preliminary data.</text>
</comment>
<evidence type="ECO:0000313" key="1">
    <source>
        <dbReference type="EMBL" id="CAG8570403.1"/>
    </source>
</evidence>